<keyword evidence="7" id="KW-1185">Reference proteome</keyword>
<feature type="transmembrane region" description="Helical" evidence="1">
    <location>
        <begin position="633"/>
        <end position="654"/>
    </location>
</feature>
<dbReference type="Gene3D" id="3.60.21.10">
    <property type="match status" value="1"/>
</dbReference>
<keyword evidence="1" id="KW-1133">Transmembrane helix</keyword>
<feature type="domain" description="Calcineurin-like phosphoesterase" evidence="3">
    <location>
        <begin position="49"/>
        <end position="265"/>
    </location>
</feature>
<accession>A0AAP0GBZ1</accession>
<evidence type="ECO:0000259" key="5">
    <source>
        <dbReference type="Pfam" id="PF24394"/>
    </source>
</evidence>
<feature type="transmembrane region" description="Helical" evidence="1">
    <location>
        <begin position="466"/>
        <end position="484"/>
    </location>
</feature>
<proteinExistence type="predicted"/>
<keyword evidence="1" id="KW-0472">Membrane</keyword>
<dbReference type="InterPro" id="IPR056230">
    <property type="entry name" value="TMEM62_C"/>
</dbReference>
<reference evidence="6 7" key="1">
    <citation type="journal article" date="2022" name="Nat. Plants">
        <title>Genomes of leafy and leafless Platanthera orchids illuminate the evolution of mycoheterotrophy.</title>
        <authorList>
            <person name="Li M.H."/>
            <person name="Liu K.W."/>
            <person name="Li Z."/>
            <person name="Lu H.C."/>
            <person name="Ye Q.L."/>
            <person name="Zhang D."/>
            <person name="Wang J.Y."/>
            <person name="Li Y.F."/>
            <person name="Zhong Z.M."/>
            <person name="Liu X."/>
            <person name="Yu X."/>
            <person name="Liu D.K."/>
            <person name="Tu X.D."/>
            <person name="Liu B."/>
            <person name="Hao Y."/>
            <person name="Liao X.Y."/>
            <person name="Jiang Y.T."/>
            <person name="Sun W.H."/>
            <person name="Chen J."/>
            <person name="Chen Y.Q."/>
            <person name="Ai Y."/>
            <person name="Zhai J.W."/>
            <person name="Wu S.S."/>
            <person name="Zhou Z."/>
            <person name="Hsiao Y.Y."/>
            <person name="Wu W.L."/>
            <person name="Chen Y.Y."/>
            <person name="Lin Y.F."/>
            <person name="Hsu J.L."/>
            <person name="Li C.Y."/>
            <person name="Wang Z.W."/>
            <person name="Zhao X."/>
            <person name="Zhong W.Y."/>
            <person name="Ma X.K."/>
            <person name="Ma L."/>
            <person name="Huang J."/>
            <person name="Chen G.Z."/>
            <person name="Huang M.Z."/>
            <person name="Huang L."/>
            <person name="Peng D.H."/>
            <person name="Luo Y.B."/>
            <person name="Zou S.Q."/>
            <person name="Chen S.P."/>
            <person name="Lan S."/>
            <person name="Tsai W.C."/>
            <person name="Van de Peer Y."/>
            <person name="Liu Z.J."/>
        </authorList>
    </citation>
    <scope>NUCLEOTIDE SEQUENCE [LARGE SCALE GENOMIC DNA]</scope>
    <source>
        <strain evidence="6">Lor287</strain>
    </source>
</reference>
<dbReference type="GO" id="GO:0016787">
    <property type="term" value="F:hydrolase activity"/>
    <property type="evidence" value="ECO:0007669"/>
    <property type="project" value="InterPro"/>
</dbReference>
<evidence type="ECO:0000256" key="2">
    <source>
        <dbReference type="SAM" id="SignalP"/>
    </source>
</evidence>
<dbReference type="InterPro" id="IPR029052">
    <property type="entry name" value="Metallo-depent_PP-like"/>
</dbReference>
<gene>
    <name evidence="6" type="ORF">KSP39_PZI003277</name>
</gene>
<dbReference type="Proteomes" id="UP001418222">
    <property type="component" value="Unassembled WGS sequence"/>
</dbReference>
<dbReference type="Pfam" id="PF24384">
    <property type="entry name" value="Ig_TMM62"/>
    <property type="match status" value="1"/>
</dbReference>
<dbReference type="Pfam" id="PF24394">
    <property type="entry name" value="TMEM62_C"/>
    <property type="match status" value="1"/>
</dbReference>
<name>A0AAP0GBZ1_9ASPA</name>
<comment type="caution">
    <text evidence="6">The sequence shown here is derived from an EMBL/GenBank/DDBJ whole genome shotgun (WGS) entry which is preliminary data.</text>
</comment>
<feature type="signal peptide" evidence="2">
    <location>
        <begin position="1"/>
        <end position="17"/>
    </location>
</feature>
<evidence type="ECO:0000259" key="3">
    <source>
        <dbReference type="Pfam" id="PF00149"/>
    </source>
</evidence>
<dbReference type="PANTHER" id="PTHR14795:SF6">
    <property type="entry name" value="METALLOPHOSPHOESTERASE-RELATED"/>
    <property type="match status" value="1"/>
</dbReference>
<feature type="domain" description="TMEM62 C-terminal" evidence="5">
    <location>
        <begin position="468"/>
        <end position="673"/>
    </location>
</feature>
<evidence type="ECO:0000313" key="7">
    <source>
        <dbReference type="Proteomes" id="UP001418222"/>
    </source>
</evidence>
<dbReference type="EMBL" id="JBBWWQ010000003">
    <property type="protein sequence ID" value="KAK8950696.1"/>
    <property type="molecule type" value="Genomic_DNA"/>
</dbReference>
<feature type="chain" id="PRO_5042829317" evidence="2">
    <location>
        <begin position="18"/>
        <end position="698"/>
    </location>
</feature>
<evidence type="ECO:0000256" key="1">
    <source>
        <dbReference type="SAM" id="Phobius"/>
    </source>
</evidence>
<dbReference type="InterPro" id="IPR056229">
    <property type="entry name" value="Ig_TMM62"/>
</dbReference>
<dbReference type="InterPro" id="IPR004843">
    <property type="entry name" value="Calcineurin-like_PHP"/>
</dbReference>
<feature type="transmembrane region" description="Helical" evidence="1">
    <location>
        <begin position="533"/>
        <end position="551"/>
    </location>
</feature>
<dbReference type="Pfam" id="PF00149">
    <property type="entry name" value="Metallophos"/>
    <property type="match status" value="1"/>
</dbReference>
<feature type="transmembrane region" description="Helical" evidence="1">
    <location>
        <begin position="591"/>
        <end position="612"/>
    </location>
</feature>
<keyword evidence="2" id="KW-0732">Signal</keyword>
<feature type="transmembrane region" description="Helical" evidence="1">
    <location>
        <begin position="666"/>
        <end position="688"/>
    </location>
</feature>
<feature type="domain" description="TMEM62 Ig-like" evidence="4">
    <location>
        <begin position="327"/>
        <end position="446"/>
    </location>
</feature>
<organism evidence="6 7">
    <name type="scientific">Platanthera zijinensis</name>
    <dbReference type="NCBI Taxonomy" id="2320716"/>
    <lineage>
        <taxon>Eukaryota</taxon>
        <taxon>Viridiplantae</taxon>
        <taxon>Streptophyta</taxon>
        <taxon>Embryophyta</taxon>
        <taxon>Tracheophyta</taxon>
        <taxon>Spermatophyta</taxon>
        <taxon>Magnoliopsida</taxon>
        <taxon>Liliopsida</taxon>
        <taxon>Asparagales</taxon>
        <taxon>Orchidaceae</taxon>
        <taxon>Orchidoideae</taxon>
        <taxon>Orchideae</taxon>
        <taxon>Orchidinae</taxon>
        <taxon>Platanthera</taxon>
    </lineage>
</organism>
<protein>
    <submittedName>
        <fullName evidence="6">Metallophosphoesterase</fullName>
    </submittedName>
</protein>
<dbReference type="PANTHER" id="PTHR14795">
    <property type="entry name" value="HELICASE RELATED"/>
    <property type="match status" value="1"/>
</dbReference>
<keyword evidence="1" id="KW-0812">Transmembrane</keyword>
<sequence length="698" mass="79432">MAPTAILLLCLLPFFFSYSPIFLYADETAAAAEMVSRDFFPMEGDVAWVVQISDLHLSLFHPERAQDLSGKLGPALRAIRPDILLVTGDITDAKNRKRTTTRQDESEWIQYRNSIDKLTEESGFESRRIFDIRGNHDKYGVPFVGSELDFFSIHSVSSRFNRLGTIQNISLVGDDRRYIFLGIDDTMGTGIRGPSNLFGHPTAQRIHTVESELQYWDNNPNASVTKIVFGHFPMSFTASAEKGERYEPIFARQSVSAYICGHLHAKFGKHLWRLHTSGIPTHSTEPQTVKPFWEWELGDWMEFRFIRILAIDRGDVSFLDLELSSGFQTAILVTHPTDSRIMNKVEDPNSQLVRNDINVLVFSIQPILDVTGRVLDSSRNFEIVEEIPLNSAMNSSKGKPLYNAKLNTKKYANASATRYWLQVVVMDSNGVQTKSLARPFSVEGKRAKFSPSWLTFWFFYLQWEDVFYTLQWSNISFLILLLCLPKLLNMFMEKNSSYQNWAMSVSISSLIDQRKFVFRLFWFLMEGSRIKTLWHAMVIYLIHLLTMPWFWGHATSEKGNIYKLFLSGWRTLPSIGAPASEKLGIPDQMMITLPFMYFVVAPLFLLVYCFSAERSASCFHSSKSSRCSSGCKICAGWLRKLLLAAAAAIAYMHLKIVSGIMEAYGTVPVAFSPAVTWVPSLFLLAAVYSTKRHQSKAK</sequence>
<dbReference type="AlphaFoldDB" id="A0AAP0GBZ1"/>
<evidence type="ECO:0000259" key="4">
    <source>
        <dbReference type="Pfam" id="PF24384"/>
    </source>
</evidence>
<dbReference type="SUPFAM" id="SSF56300">
    <property type="entry name" value="Metallo-dependent phosphatases"/>
    <property type="match status" value="1"/>
</dbReference>
<evidence type="ECO:0000313" key="6">
    <source>
        <dbReference type="EMBL" id="KAK8950696.1"/>
    </source>
</evidence>